<proteinExistence type="predicted"/>
<reference evidence="2 3" key="1">
    <citation type="submission" date="2023-05" db="EMBL/GenBank/DDBJ databases">
        <title>B98-5 Cell Line De Novo Hybrid Assembly: An Optical Mapping Approach.</title>
        <authorList>
            <person name="Kananen K."/>
            <person name="Auerbach J.A."/>
            <person name="Kautto E."/>
            <person name="Blachly J.S."/>
        </authorList>
    </citation>
    <scope>NUCLEOTIDE SEQUENCE [LARGE SCALE GENOMIC DNA]</scope>
    <source>
        <strain evidence="2">B95-8</strain>
        <tissue evidence="2">Cell line</tissue>
    </source>
</reference>
<feature type="compositionally biased region" description="Basic and acidic residues" evidence="1">
    <location>
        <begin position="105"/>
        <end position="115"/>
    </location>
</feature>
<comment type="caution">
    <text evidence="2">The sequence shown here is derived from an EMBL/GenBank/DDBJ whole genome shotgun (WGS) entry which is preliminary data.</text>
</comment>
<evidence type="ECO:0000313" key="2">
    <source>
        <dbReference type="EMBL" id="KAK2112645.1"/>
    </source>
</evidence>
<evidence type="ECO:0000256" key="1">
    <source>
        <dbReference type="SAM" id="MobiDB-lite"/>
    </source>
</evidence>
<evidence type="ECO:0000313" key="3">
    <source>
        <dbReference type="Proteomes" id="UP001266305"/>
    </source>
</evidence>
<feature type="region of interest" description="Disordered" evidence="1">
    <location>
        <begin position="104"/>
        <end position="151"/>
    </location>
</feature>
<protein>
    <submittedName>
        <fullName evidence="2">Uncharacterized protein</fullName>
    </submittedName>
</protein>
<sequence>MRRSAAPPHRTLHFRGCSFHVCTNRTAARWTTTTHPNPVTRQIMAPEAGLNPRLPPPPGNGLGGDCLFLPSHDPEPAWNSGLPIDPAAHFRFQGLPPHIRRKCVRPGEEGRRARDAGGSCPRSTLPRLQSRGTAGQGRSKGVGCGESRGREDTDSGLLINTVCTAF</sequence>
<gene>
    <name evidence="2" type="ORF">P7K49_012392</name>
</gene>
<feature type="compositionally biased region" description="Gly residues" evidence="1">
    <location>
        <begin position="134"/>
        <end position="146"/>
    </location>
</feature>
<organism evidence="2 3">
    <name type="scientific">Saguinus oedipus</name>
    <name type="common">Cotton-top tamarin</name>
    <name type="synonym">Oedipomidas oedipus</name>
    <dbReference type="NCBI Taxonomy" id="9490"/>
    <lineage>
        <taxon>Eukaryota</taxon>
        <taxon>Metazoa</taxon>
        <taxon>Chordata</taxon>
        <taxon>Craniata</taxon>
        <taxon>Vertebrata</taxon>
        <taxon>Euteleostomi</taxon>
        <taxon>Mammalia</taxon>
        <taxon>Eutheria</taxon>
        <taxon>Euarchontoglires</taxon>
        <taxon>Primates</taxon>
        <taxon>Haplorrhini</taxon>
        <taxon>Platyrrhini</taxon>
        <taxon>Cebidae</taxon>
        <taxon>Callitrichinae</taxon>
        <taxon>Saguinus</taxon>
    </lineage>
</organism>
<dbReference type="EMBL" id="JASSZA010000005">
    <property type="protein sequence ID" value="KAK2112645.1"/>
    <property type="molecule type" value="Genomic_DNA"/>
</dbReference>
<accession>A0ABQ9VTY5</accession>
<keyword evidence="3" id="KW-1185">Reference proteome</keyword>
<name>A0ABQ9VTY5_SAGOE</name>
<dbReference type="Proteomes" id="UP001266305">
    <property type="component" value="Unassembled WGS sequence"/>
</dbReference>